<dbReference type="PANTHER" id="PTHR23517">
    <property type="entry name" value="RESISTANCE PROTEIN MDTM, PUTATIVE-RELATED-RELATED"/>
    <property type="match status" value="1"/>
</dbReference>
<comment type="subcellular location">
    <subcellularLocation>
        <location evidence="1">Cell membrane</location>
        <topology evidence="1">Multi-pass membrane protein</topology>
    </subcellularLocation>
</comment>
<evidence type="ECO:0000313" key="9">
    <source>
        <dbReference type="EMBL" id="KRL88462.1"/>
    </source>
</evidence>
<evidence type="ECO:0000256" key="1">
    <source>
        <dbReference type="ARBA" id="ARBA00004651"/>
    </source>
</evidence>
<keyword evidence="4 7" id="KW-0812">Transmembrane</keyword>
<keyword evidence="5 7" id="KW-1133">Transmembrane helix</keyword>
<keyword evidence="2" id="KW-0813">Transport</keyword>
<reference evidence="9 10" key="1">
    <citation type="journal article" date="2015" name="Genome Announc.">
        <title>Expanding the biotechnology potential of lactobacilli through comparative genomics of 213 strains and associated genera.</title>
        <authorList>
            <person name="Sun Z."/>
            <person name="Harris H.M."/>
            <person name="McCann A."/>
            <person name="Guo C."/>
            <person name="Argimon S."/>
            <person name="Zhang W."/>
            <person name="Yang X."/>
            <person name="Jeffery I.B."/>
            <person name="Cooney J.C."/>
            <person name="Kagawa T.F."/>
            <person name="Liu W."/>
            <person name="Song Y."/>
            <person name="Salvetti E."/>
            <person name="Wrobel A."/>
            <person name="Rasinkangas P."/>
            <person name="Parkhill J."/>
            <person name="Rea M.C."/>
            <person name="O'Sullivan O."/>
            <person name="Ritari J."/>
            <person name="Douillard F.P."/>
            <person name="Paul Ross R."/>
            <person name="Yang R."/>
            <person name="Briner A.E."/>
            <person name="Felis G.E."/>
            <person name="de Vos W.M."/>
            <person name="Barrangou R."/>
            <person name="Klaenhammer T.R."/>
            <person name="Caufield P.W."/>
            <person name="Cui Y."/>
            <person name="Zhang H."/>
            <person name="O'Toole P.W."/>
        </authorList>
    </citation>
    <scope>NUCLEOTIDE SEQUENCE [LARGE SCALE GENOMIC DNA]</scope>
    <source>
        <strain evidence="9 10">DSM 15946</strain>
    </source>
</reference>
<feature type="transmembrane region" description="Helical" evidence="7">
    <location>
        <begin position="73"/>
        <end position="91"/>
    </location>
</feature>
<dbReference type="SUPFAM" id="SSF103473">
    <property type="entry name" value="MFS general substrate transporter"/>
    <property type="match status" value="1"/>
</dbReference>
<feature type="transmembrane region" description="Helical" evidence="7">
    <location>
        <begin position="200"/>
        <end position="222"/>
    </location>
</feature>
<feature type="transmembrane region" description="Helical" evidence="7">
    <location>
        <begin position="359"/>
        <end position="378"/>
    </location>
</feature>
<dbReference type="InterPro" id="IPR036259">
    <property type="entry name" value="MFS_trans_sf"/>
</dbReference>
<keyword evidence="3" id="KW-1003">Cell membrane</keyword>
<feature type="transmembrane region" description="Helical" evidence="7">
    <location>
        <begin position="130"/>
        <end position="153"/>
    </location>
</feature>
<dbReference type="Proteomes" id="UP000050816">
    <property type="component" value="Unassembled WGS sequence"/>
</dbReference>
<feature type="transmembrane region" description="Helical" evidence="7">
    <location>
        <begin position="242"/>
        <end position="261"/>
    </location>
</feature>
<dbReference type="InterPro" id="IPR020846">
    <property type="entry name" value="MFS_dom"/>
</dbReference>
<evidence type="ECO:0000256" key="3">
    <source>
        <dbReference type="ARBA" id="ARBA00022475"/>
    </source>
</evidence>
<dbReference type="InterPro" id="IPR050171">
    <property type="entry name" value="MFS_Transporters"/>
</dbReference>
<keyword evidence="6 7" id="KW-0472">Membrane</keyword>
<dbReference type="InterPro" id="IPR011701">
    <property type="entry name" value="MFS"/>
</dbReference>
<evidence type="ECO:0000259" key="8">
    <source>
        <dbReference type="PROSITE" id="PS50850"/>
    </source>
</evidence>
<feature type="transmembrane region" description="Helical" evidence="7">
    <location>
        <begin position="97"/>
        <end position="118"/>
    </location>
</feature>
<dbReference type="PANTHER" id="PTHR23517:SF10">
    <property type="entry name" value="MAJOR FACILITATOR SUPERFAMILY (MFS) PROFILE DOMAIN-CONTAINING PROTEIN"/>
    <property type="match status" value="1"/>
</dbReference>
<dbReference type="Pfam" id="PF07690">
    <property type="entry name" value="MFS_1"/>
    <property type="match status" value="1"/>
</dbReference>
<dbReference type="GO" id="GO:0022857">
    <property type="term" value="F:transmembrane transporter activity"/>
    <property type="evidence" value="ECO:0007669"/>
    <property type="project" value="InterPro"/>
</dbReference>
<feature type="transmembrane region" description="Helical" evidence="7">
    <location>
        <begin position="40"/>
        <end position="61"/>
    </location>
</feature>
<proteinExistence type="predicted"/>
<dbReference type="AlphaFoldDB" id="A0A0R1U5Z0"/>
<sequence>MMKTMKLKWLFLASLLNNTGSALLWPLITVYVHDYLHESMTVAGIVMFFISMAMMAGNYCGGWLFDHWRPYQAAVLTVLVATLATILLIFFHGWPTFALLLCLVSFADGSSLTIINAYGTAVTSRSTRYVFNALYMAMNVGVVLGTLLVGVLLPISPTLTFTVTAGAYLVFAVVVALAFRVPVTKAQAPQSQAGQRSSQAGIHLVYALCLCLLTVYLSYSLWETVMAVRITDAGLPFVAYSSLWTINGVIIVVGQPLVPLLAKVMKLRTQIELGIFVFAASFLLLTFAHSFAMFVVALVILTLGEMTGLPAVPAYIDQLTDPSETGKYQGLPNIAMSIGRAIGPFYGGLIVDRLNYETLFVSAFGMILVTLLYVAAYARQKFVK</sequence>
<dbReference type="Gene3D" id="1.20.1250.20">
    <property type="entry name" value="MFS general substrate transporter like domains"/>
    <property type="match status" value="2"/>
</dbReference>
<dbReference type="PROSITE" id="PS50850">
    <property type="entry name" value="MFS"/>
    <property type="match status" value="1"/>
</dbReference>
<evidence type="ECO:0000256" key="5">
    <source>
        <dbReference type="ARBA" id="ARBA00022989"/>
    </source>
</evidence>
<comment type="caution">
    <text evidence="9">The sequence shown here is derived from an EMBL/GenBank/DDBJ whole genome shotgun (WGS) entry which is preliminary data.</text>
</comment>
<organism evidence="9 10">
    <name type="scientific">Limosilactobacillus ingluviei DSM 15946</name>
    <dbReference type="NCBI Taxonomy" id="1423760"/>
    <lineage>
        <taxon>Bacteria</taxon>
        <taxon>Bacillati</taxon>
        <taxon>Bacillota</taxon>
        <taxon>Bacilli</taxon>
        <taxon>Lactobacillales</taxon>
        <taxon>Lactobacillaceae</taxon>
        <taxon>Limosilactobacillus</taxon>
    </lineage>
</organism>
<protein>
    <submittedName>
        <fullName evidence="9">Multidrug transporter</fullName>
    </submittedName>
</protein>
<dbReference type="EMBL" id="AZFK01000077">
    <property type="protein sequence ID" value="KRL88462.1"/>
    <property type="molecule type" value="Genomic_DNA"/>
</dbReference>
<evidence type="ECO:0000256" key="4">
    <source>
        <dbReference type="ARBA" id="ARBA00022692"/>
    </source>
</evidence>
<accession>A0A0R1U5Z0</accession>
<feature type="domain" description="Major facilitator superfamily (MFS) profile" evidence="8">
    <location>
        <begin position="204"/>
        <end position="384"/>
    </location>
</feature>
<dbReference type="CDD" id="cd17329">
    <property type="entry name" value="MFS_MdtH_MDR_like"/>
    <property type="match status" value="1"/>
</dbReference>
<gene>
    <name evidence="9" type="ORF">FC43_GL000406</name>
</gene>
<evidence type="ECO:0000313" key="10">
    <source>
        <dbReference type="Proteomes" id="UP000050816"/>
    </source>
</evidence>
<evidence type="ECO:0000256" key="7">
    <source>
        <dbReference type="SAM" id="Phobius"/>
    </source>
</evidence>
<feature type="transmembrane region" description="Helical" evidence="7">
    <location>
        <begin position="273"/>
        <end position="301"/>
    </location>
</feature>
<dbReference type="GO" id="GO:0005886">
    <property type="term" value="C:plasma membrane"/>
    <property type="evidence" value="ECO:0007669"/>
    <property type="project" value="UniProtKB-SubCell"/>
</dbReference>
<feature type="transmembrane region" description="Helical" evidence="7">
    <location>
        <begin position="159"/>
        <end position="179"/>
    </location>
</feature>
<evidence type="ECO:0000256" key="2">
    <source>
        <dbReference type="ARBA" id="ARBA00022448"/>
    </source>
</evidence>
<dbReference type="PATRIC" id="fig|1423760.3.peg.425"/>
<evidence type="ECO:0000256" key="6">
    <source>
        <dbReference type="ARBA" id="ARBA00023136"/>
    </source>
</evidence>
<name>A0A0R1U5Z0_9LACO</name>